<dbReference type="InterPro" id="IPR044843">
    <property type="entry name" value="Trans_IPPS_bact-type"/>
</dbReference>
<evidence type="ECO:0000313" key="3">
    <source>
        <dbReference type="Proteomes" id="UP000035301"/>
    </source>
</evidence>
<dbReference type="EMBL" id="JXOJ01000002">
    <property type="protein sequence ID" value="KLK88896.1"/>
    <property type="molecule type" value="Genomic_DNA"/>
</dbReference>
<keyword evidence="3" id="KW-1185">Reference proteome</keyword>
<dbReference type="STRING" id="1550566.SZ63_07245"/>
<dbReference type="AlphaFoldDB" id="A0A0H1R260"/>
<proteinExistence type="predicted"/>
<dbReference type="InterPro" id="IPR008949">
    <property type="entry name" value="Isoprenoid_synthase_dom_sf"/>
</dbReference>
<dbReference type="GO" id="GO:0051996">
    <property type="term" value="F:squalene synthase [NAD(P)H] activity"/>
    <property type="evidence" value="ECO:0007669"/>
    <property type="project" value="InterPro"/>
</dbReference>
<organism evidence="2 3">
    <name type="scientific">Methanoculleus sediminis</name>
    <dbReference type="NCBI Taxonomy" id="1550566"/>
    <lineage>
        <taxon>Archaea</taxon>
        <taxon>Methanobacteriati</taxon>
        <taxon>Methanobacteriota</taxon>
        <taxon>Stenosarchaea group</taxon>
        <taxon>Methanomicrobia</taxon>
        <taxon>Methanomicrobiales</taxon>
        <taxon>Methanomicrobiaceae</taxon>
        <taxon>Methanoculleus</taxon>
    </lineage>
</organism>
<dbReference type="Pfam" id="PF00494">
    <property type="entry name" value="SQS_PSY"/>
    <property type="match status" value="1"/>
</dbReference>
<keyword evidence="1" id="KW-0808">Transferase</keyword>
<name>A0A0H1R260_9EURY</name>
<dbReference type="Proteomes" id="UP000035301">
    <property type="component" value="Unassembled WGS sequence"/>
</dbReference>
<evidence type="ECO:0000313" key="2">
    <source>
        <dbReference type="EMBL" id="KLK88896.1"/>
    </source>
</evidence>
<evidence type="ECO:0000256" key="1">
    <source>
        <dbReference type="ARBA" id="ARBA00022679"/>
    </source>
</evidence>
<dbReference type="SFLD" id="SFLDG01018">
    <property type="entry name" value="Squalene/Phytoene_Synthase_Lik"/>
    <property type="match status" value="1"/>
</dbReference>
<dbReference type="GO" id="GO:0008299">
    <property type="term" value="P:isoprenoid biosynthetic process"/>
    <property type="evidence" value="ECO:0007669"/>
    <property type="project" value="UniProtKB-ARBA"/>
</dbReference>
<reference evidence="2 3" key="1">
    <citation type="journal article" date="2015" name="Int. J. Syst. Evol. Microbiol.">
        <title>Methanoculleus sediminis sp. nov., a methanogen from sediments near a submarine mud volcano.</title>
        <authorList>
            <person name="Chen S.C."/>
            <person name="Chen M.F."/>
            <person name="Lai M.C."/>
            <person name="Weng C.Y."/>
            <person name="Wu S.Y."/>
            <person name="Lin S."/>
            <person name="Yang T.F."/>
            <person name="Chen P.C."/>
        </authorList>
    </citation>
    <scope>NUCLEOTIDE SEQUENCE [LARGE SCALE GENOMIC DNA]</scope>
    <source>
        <strain evidence="2 3">S3Fa</strain>
    </source>
</reference>
<dbReference type="OrthoDB" id="305023at2157"/>
<dbReference type="Gene3D" id="1.10.600.10">
    <property type="entry name" value="Farnesyl Diphosphate Synthase"/>
    <property type="match status" value="1"/>
</dbReference>
<dbReference type="SUPFAM" id="SSF48576">
    <property type="entry name" value="Terpenoid synthases"/>
    <property type="match status" value="1"/>
</dbReference>
<comment type="caution">
    <text evidence="2">The sequence shown here is derived from an EMBL/GenBank/DDBJ whole genome shotgun (WGS) entry which is preliminary data.</text>
</comment>
<dbReference type="PANTHER" id="PTHR31480">
    <property type="entry name" value="BIFUNCTIONAL LYCOPENE CYCLASE/PHYTOENE SYNTHASE"/>
    <property type="match status" value="1"/>
</dbReference>
<sequence>MIDRTIYGIFRRGSRTYFYSTLFFPPGVREDVFSLYSFVRTADDYVDAVPQEVEEFYAFTDRYAMAMAGEATGDVVIDSFVELSGRKGFDPAWTTAFLRSMESDITVGSYRTIRDLEGYLYGSSGVIGLMMARVLDLPPESYPAAQNLGRAMQYVNFIRDIAEDLALGRTYFPHQEMEAFGLDDLSAISASRNPRRFAAFVRFQLRRYREWQEGAEAGFRYIPRRYRIPIRTASDMYRWTARTIERDPAVVHRRKVKPSVIRIVSGAASNTLKA</sequence>
<accession>A0A0H1R260</accession>
<dbReference type="InterPro" id="IPR033904">
    <property type="entry name" value="Trans_IPPS_HH"/>
</dbReference>
<protein>
    <submittedName>
        <fullName evidence="2">Phytoene synthase</fullName>
    </submittedName>
</protein>
<dbReference type="GO" id="GO:0004311">
    <property type="term" value="F:geranylgeranyl diphosphate synthase activity"/>
    <property type="evidence" value="ECO:0007669"/>
    <property type="project" value="InterPro"/>
</dbReference>
<dbReference type="InterPro" id="IPR019845">
    <property type="entry name" value="Squalene/phytoene_synthase_CS"/>
</dbReference>
<dbReference type="SFLD" id="SFLDG01212">
    <property type="entry name" value="Phytoene_synthase_like"/>
    <property type="match status" value="1"/>
</dbReference>
<dbReference type="PATRIC" id="fig|1550566.3.peg.1573"/>
<dbReference type="InterPro" id="IPR002060">
    <property type="entry name" value="Squ/phyt_synthse"/>
</dbReference>
<dbReference type="CDD" id="cd00683">
    <property type="entry name" value="Trans_IPPS_HH"/>
    <property type="match status" value="1"/>
</dbReference>
<dbReference type="SFLD" id="SFLDS00005">
    <property type="entry name" value="Isoprenoid_Synthase_Type_I"/>
    <property type="match status" value="1"/>
</dbReference>
<dbReference type="PROSITE" id="PS01045">
    <property type="entry name" value="SQUALEN_PHYTOEN_SYN_2"/>
    <property type="match status" value="1"/>
</dbReference>
<gene>
    <name evidence="2" type="ORF">SZ63_07245</name>
</gene>
<dbReference type="RefSeq" id="WP_048183823.1">
    <property type="nucleotide sequence ID" value="NZ_JXOJ01000002.1"/>
</dbReference>